<accession>A0A4Y2AUK8</accession>
<proteinExistence type="predicted"/>
<feature type="compositionally biased region" description="Basic and acidic residues" evidence="1">
    <location>
        <begin position="37"/>
        <end position="47"/>
    </location>
</feature>
<dbReference type="AlphaFoldDB" id="A0A4Y2AUK8"/>
<organism evidence="2 3">
    <name type="scientific">Araneus ventricosus</name>
    <name type="common">Orbweaver spider</name>
    <name type="synonym">Epeira ventricosa</name>
    <dbReference type="NCBI Taxonomy" id="182803"/>
    <lineage>
        <taxon>Eukaryota</taxon>
        <taxon>Metazoa</taxon>
        <taxon>Ecdysozoa</taxon>
        <taxon>Arthropoda</taxon>
        <taxon>Chelicerata</taxon>
        <taxon>Arachnida</taxon>
        <taxon>Araneae</taxon>
        <taxon>Araneomorphae</taxon>
        <taxon>Entelegynae</taxon>
        <taxon>Araneoidea</taxon>
        <taxon>Araneidae</taxon>
        <taxon>Araneus</taxon>
    </lineage>
</organism>
<dbReference type="EMBL" id="BGPR01233365">
    <property type="protein sequence ID" value="GBL83742.1"/>
    <property type="molecule type" value="Genomic_DNA"/>
</dbReference>
<feature type="compositionally biased region" description="Acidic residues" evidence="1">
    <location>
        <begin position="48"/>
        <end position="58"/>
    </location>
</feature>
<evidence type="ECO:0000313" key="3">
    <source>
        <dbReference type="Proteomes" id="UP000499080"/>
    </source>
</evidence>
<gene>
    <name evidence="2" type="ORF">AVEN_13944_1</name>
</gene>
<name>A0A4Y2AUK8_ARAVE</name>
<feature type="compositionally biased region" description="Acidic residues" evidence="1">
    <location>
        <begin position="19"/>
        <end position="36"/>
    </location>
</feature>
<protein>
    <submittedName>
        <fullName evidence="2">Uncharacterized protein</fullName>
    </submittedName>
</protein>
<sequence>MPTPYEKEMERLRKLLAEVETDEDPDFEGEDNGSEDVSDHESFWEHETELEEDGDYENEDVRSLALLSSKEDIE</sequence>
<keyword evidence="3" id="KW-1185">Reference proteome</keyword>
<evidence type="ECO:0000256" key="1">
    <source>
        <dbReference type="SAM" id="MobiDB-lite"/>
    </source>
</evidence>
<dbReference type="Proteomes" id="UP000499080">
    <property type="component" value="Unassembled WGS sequence"/>
</dbReference>
<feature type="region of interest" description="Disordered" evidence="1">
    <location>
        <begin position="17"/>
        <end position="61"/>
    </location>
</feature>
<comment type="caution">
    <text evidence="2">The sequence shown here is derived from an EMBL/GenBank/DDBJ whole genome shotgun (WGS) entry which is preliminary data.</text>
</comment>
<evidence type="ECO:0000313" key="2">
    <source>
        <dbReference type="EMBL" id="GBL83742.1"/>
    </source>
</evidence>
<reference evidence="2 3" key="1">
    <citation type="journal article" date="2019" name="Sci. Rep.">
        <title>Orb-weaving spider Araneus ventricosus genome elucidates the spidroin gene catalogue.</title>
        <authorList>
            <person name="Kono N."/>
            <person name="Nakamura H."/>
            <person name="Ohtoshi R."/>
            <person name="Moran D.A.P."/>
            <person name="Shinohara A."/>
            <person name="Yoshida Y."/>
            <person name="Fujiwara M."/>
            <person name="Mori M."/>
            <person name="Tomita M."/>
            <person name="Arakawa K."/>
        </authorList>
    </citation>
    <scope>NUCLEOTIDE SEQUENCE [LARGE SCALE GENOMIC DNA]</scope>
</reference>